<reference evidence="5" key="1">
    <citation type="submission" date="2016-03" db="EMBL/GenBank/DDBJ databases">
        <authorList>
            <person name="Ploux O."/>
        </authorList>
    </citation>
    <scope>NUCLEOTIDE SEQUENCE [LARGE SCALE GENOMIC DNA]</scope>
    <source>
        <strain evidence="5">UK7</strain>
    </source>
</reference>
<dbReference type="EMBL" id="FJUW01000019">
    <property type="protein sequence ID" value="CZT00355.1"/>
    <property type="molecule type" value="Genomic_DNA"/>
</dbReference>
<evidence type="ECO:0000313" key="4">
    <source>
        <dbReference type="EMBL" id="CZT00355.1"/>
    </source>
</evidence>
<protein>
    <submittedName>
        <fullName evidence="4">Related to acetylxylan esterase</fullName>
    </submittedName>
</protein>
<accession>A0A1E1KQR5</accession>
<dbReference type="PANTHER" id="PTHR30383:SF2">
    <property type="entry name" value="CELLULOSE-BINDING PROTEIN"/>
    <property type="match status" value="1"/>
</dbReference>
<feature type="domain" description="SGNH hydrolase-type esterase" evidence="3">
    <location>
        <begin position="31"/>
        <end position="211"/>
    </location>
</feature>
<keyword evidence="5" id="KW-1185">Reference proteome</keyword>
<keyword evidence="2" id="KW-0732">Signal</keyword>
<gene>
    <name evidence="4" type="ORF">RCO7_08299</name>
</gene>
<organism evidence="4 5">
    <name type="scientific">Rhynchosporium graminicola</name>
    <dbReference type="NCBI Taxonomy" id="2792576"/>
    <lineage>
        <taxon>Eukaryota</taxon>
        <taxon>Fungi</taxon>
        <taxon>Dikarya</taxon>
        <taxon>Ascomycota</taxon>
        <taxon>Pezizomycotina</taxon>
        <taxon>Leotiomycetes</taxon>
        <taxon>Helotiales</taxon>
        <taxon>Ploettnerulaceae</taxon>
        <taxon>Rhynchosporium</taxon>
    </lineage>
</organism>
<dbReference type="Pfam" id="PF13472">
    <property type="entry name" value="Lipase_GDSL_2"/>
    <property type="match status" value="1"/>
</dbReference>
<comment type="caution">
    <text evidence="4">The sequence shown here is derived from an EMBL/GenBank/DDBJ whole genome shotgun (WGS) entry which is preliminary data.</text>
</comment>
<dbReference type="Proteomes" id="UP000178129">
    <property type="component" value="Unassembled WGS sequence"/>
</dbReference>
<evidence type="ECO:0000256" key="1">
    <source>
        <dbReference type="SAM" id="MobiDB-lite"/>
    </source>
</evidence>
<dbReference type="CDD" id="cd01833">
    <property type="entry name" value="XynB_like"/>
    <property type="match status" value="1"/>
</dbReference>
<proteinExistence type="predicted"/>
<sequence>MFSLKTLSLLALLLSVTFAQTSKPKIRYMPLGDSITQIICWRGLLWTQLQAAGYSNIDFVGSGSDQNPSGCSTSNYDKNHEGHSGFKAIDIAKNNQLVGWLKNNPADIVTMHLGTNDVGNQQKLADIIKAFTKLVGDMRASNPKMKIIVAKIIPATASYYQTGIKALNDAIPAWAASLSTSQSPITVVDQNSGYSSSSDNRDGLHPNAGGDAKMAAKWFPAVVAAAKAFEKGTKREVAFAS</sequence>
<name>A0A1E1KQR5_9HELO</name>
<evidence type="ECO:0000259" key="3">
    <source>
        <dbReference type="Pfam" id="PF13472"/>
    </source>
</evidence>
<feature type="signal peptide" evidence="2">
    <location>
        <begin position="1"/>
        <end position="19"/>
    </location>
</feature>
<dbReference type="GO" id="GO:0004622">
    <property type="term" value="F:phosphatidylcholine lysophospholipase activity"/>
    <property type="evidence" value="ECO:0007669"/>
    <property type="project" value="TreeGrafter"/>
</dbReference>
<feature type="region of interest" description="Disordered" evidence="1">
    <location>
        <begin position="189"/>
        <end position="209"/>
    </location>
</feature>
<evidence type="ECO:0000256" key="2">
    <source>
        <dbReference type="SAM" id="SignalP"/>
    </source>
</evidence>
<dbReference type="AlphaFoldDB" id="A0A1E1KQR5"/>
<dbReference type="InterPro" id="IPR051532">
    <property type="entry name" value="Ester_Hydrolysis_Enzymes"/>
</dbReference>
<feature type="compositionally biased region" description="Polar residues" evidence="1">
    <location>
        <begin position="189"/>
        <end position="198"/>
    </location>
</feature>
<feature type="chain" id="PRO_5009446277" evidence="2">
    <location>
        <begin position="20"/>
        <end position="241"/>
    </location>
</feature>
<dbReference type="InParanoid" id="A0A1E1KQR5"/>
<evidence type="ECO:0000313" key="5">
    <source>
        <dbReference type="Proteomes" id="UP000178129"/>
    </source>
</evidence>
<dbReference type="PANTHER" id="PTHR30383">
    <property type="entry name" value="THIOESTERASE 1/PROTEASE 1/LYSOPHOSPHOLIPASE L1"/>
    <property type="match status" value="1"/>
</dbReference>
<dbReference type="Gene3D" id="3.40.50.1110">
    <property type="entry name" value="SGNH hydrolase"/>
    <property type="match status" value="1"/>
</dbReference>
<dbReference type="InterPro" id="IPR036514">
    <property type="entry name" value="SGNH_hydro_sf"/>
</dbReference>
<dbReference type="InterPro" id="IPR013830">
    <property type="entry name" value="SGNH_hydro"/>
</dbReference>
<dbReference type="SUPFAM" id="SSF52266">
    <property type="entry name" value="SGNH hydrolase"/>
    <property type="match status" value="1"/>
</dbReference>